<dbReference type="PROSITE" id="PS50883">
    <property type="entry name" value="EAL"/>
    <property type="match status" value="1"/>
</dbReference>
<evidence type="ECO:0000259" key="2">
    <source>
        <dbReference type="PROSITE" id="PS50887"/>
    </source>
</evidence>
<dbReference type="SUPFAM" id="SSF55073">
    <property type="entry name" value="Nucleotide cyclase"/>
    <property type="match status" value="1"/>
</dbReference>
<dbReference type="RefSeq" id="WP_130102205.1">
    <property type="nucleotide sequence ID" value="NZ_SDWW01000016.1"/>
</dbReference>
<protein>
    <submittedName>
        <fullName evidence="3">Bifunctional diguanylate cyclase/phosphodiesterase</fullName>
    </submittedName>
</protein>
<dbReference type="PANTHER" id="PTHR33121:SF76">
    <property type="entry name" value="SIGNALING PROTEIN"/>
    <property type="match status" value="1"/>
</dbReference>
<feature type="domain" description="GGDEF" evidence="2">
    <location>
        <begin position="65"/>
        <end position="196"/>
    </location>
</feature>
<comment type="caution">
    <text evidence="3">The sequence shown here is derived from an EMBL/GenBank/DDBJ whole genome shotgun (WGS) entry which is preliminary data.</text>
</comment>
<dbReference type="Pfam" id="PF00563">
    <property type="entry name" value="EAL"/>
    <property type="match status" value="1"/>
</dbReference>
<dbReference type="InterPro" id="IPR000160">
    <property type="entry name" value="GGDEF_dom"/>
</dbReference>
<dbReference type="OrthoDB" id="23692at2"/>
<dbReference type="GO" id="GO:0071111">
    <property type="term" value="F:cyclic-guanylate-specific phosphodiesterase activity"/>
    <property type="evidence" value="ECO:0007669"/>
    <property type="project" value="InterPro"/>
</dbReference>
<dbReference type="InterPro" id="IPR035919">
    <property type="entry name" value="EAL_sf"/>
</dbReference>
<dbReference type="AlphaFoldDB" id="A0A4Q5N069"/>
<dbReference type="SUPFAM" id="SSF141868">
    <property type="entry name" value="EAL domain-like"/>
    <property type="match status" value="1"/>
</dbReference>
<keyword evidence="4" id="KW-1185">Reference proteome</keyword>
<dbReference type="NCBIfam" id="TIGR00254">
    <property type="entry name" value="GGDEF"/>
    <property type="match status" value="1"/>
</dbReference>
<organism evidence="3 4">
    <name type="scientific">Pengzhenrongella frigida</name>
    <dbReference type="NCBI Taxonomy" id="1259133"/>
    <lineage>
        <taxon>Bacteria</taxon>
        <taxon>Bacillati</taxon>
        <taxon>Actinomycetota</taxon>
        <taxon>Actinomycetes</taxon>
        <taxon>Micrococcales</taxon>
        <taxon>Pengzhenrongella</taxon>
    </lineage>
</organism>
<sequence length="468" mass="50639">MATYLNRLALGARSVPPRRLTGRIRVGRPASDADLSLDRLTGLGDHWAFQEALRQEVALARRFREPFVLVLLDVDDFTFVNDNLGRGEGDKVLVALAGALRAGRSVDRAFRLGGDDFALIMTHTGLENALRPVERFRRAALSRMAGITLSLGLAEFDPTHVDIDPSIDAAAMRARAARALAEAKRRGRNQVATYTEMAESAPWHTSAATIAAVRRLLVGRHMGAAFQPIWNLTTHRILGFEALARPSAEYGLAGPRDAFEGAARLGSVGELDALCRESALAQVRDLPDDLLLFLNIAPEVFDHDGETSRQILREVQAAGRRPDQVVIELPENVHERIALVDGPVQDLRDRGFQLALDGFGSGDGALGLLTRVRPEYVKIDRDVVSSARTGGSGRAVLAAIVAYAAESGAVVIAEGIETKEILQHLVSAAKSVSGAARFVGGQGFLLGRPDPEPLWRRSAMTWPLPGRN</sequence>
<dbReference type="PANTHER" id="PTHR33121">
    <property type="entry name" value="CYCLIC DI-GMP PHOSPHODIESTERASE PDEF"/>
    <property type="match status" value="1"/>
</dbReference>
<dbReference type="Pfam" id="PF00990">
    <property type="entry name" value="GGDEF"/>
    <property type="match status" value="1"/>
</dbReference>
<evidence type="ECO:0000313" key="4">
    <source>
        <dbReference type="Proteomes" id="UP000293764"/>
    </source>
</evidence>
<dbReference type="Proteomes" id="UP000293764">
    <property type="component" value="Unassembled WGS sequence"/>
</dbReference>
<name>A0A4Q5N069_9MICO</name>
<reference evidence="3 4" key="1">
    <citation type="submission" date="2019-01" db="EMBL/GenBank/DDBJ databases">
        <title>Novel species of Cellulomonas.</title>
        <authorList>
            <person name="Liu Q."/>
            <person name="Xin Y.-H."/>
        </authorList>
    </citation>
    <scope>NUCLEOTIDE SEQUENCE [LARGE SCALE GENOMIC DNA]</scope>
    <source>
        <strain evidence="3 4">HLT2-17</strain>
    </source>
</reference>
<proteinExistence type="predicted"/>
<dbReference type="CDD" id="cd01948">
    <property type="entry name" value="EAL"/>
    <property type="match status" value="1"/>
</dbReference>
<dbReference type="Gene3D" id="3.30.70.270">
    <property type="match status" value="1"/>
</dbReference>
<dbReference type="SMART" id="SM00052">
    <property type="entry name" value="EAL"/>
    <property type="match status" value="1"/>
</dbReference>
<accession>A0A4Q5N069</accession>
<dbReference type="SMART" id="SM00267">
    <property type="entry name" value="GGDEF"/>
    <property type="match status" value="1"/>
</dbReference>
<gene>
    <name evidence="3" type="ORF">EUA98_08275</name>
</gene>
<evidence type="ECO:0000313" key="3">
    <source>
        <dbReference type="EMBL" id="RYV51419.1"/>
    </source>
</evidence>
<dbReference type="InterPro" id="IPR029787">
    <property type="entry name" value="Nucleotide_cyclase"/>
</dbReference>
<feature type="domain" description="EAL" evidence="1">
    <location>
        <begin position="206"/>
        <end position="463"/>
    </location>
</feature>
<dbReference type="CDD" id="cd01949">
    <property type="entry name" value="GGDEF"/>
    <property type="match status" value="1"/>
</dbReference>
<dbReference type="InterPro" id="IPR050706">
    <property type="entry name" value="Cyclic-di-GMP_PDE-like"/>
</dbReference>
<dbReference type="PROSITE" id="PS50887">
    <property type="entry name" value="GGDEF"/>
    <property type="match status" value="1"/>
</dbReference>
<dbReference type="InterPro" id="IPR001633">
    <property type="entry name" value="EAL_dom"/>
</dbReference>
<dbReference type="InterPro" id="IPR043128">
    <property type="entry name" value="Rev_trsase/Diguanyl_cyclase"/>
</dbReference>
<dbReference type="Gene3D" id="3.20.20.450">
    <property type="entry name" value="EAL domain"/>
    <property type="match status" value="1"/>
</dbReference>
<evidence type="ECO:0000259" key="1">
    <source>
        <dbReference type="PROSITE" id="PS50883"/>
    </source>
</evidence>
<dbReference type="EMBL" id="SDWW01000016">
    <property type="protein sequence ID" value="RYV51419.1"/>
    <property type="molecule type" value="Genomic_DNA"/>
</dbReference>